<feature type="binding site" evidence="12">
    <location>
        <begin position="217"/>
        <end position="222"/>
    </location>
    <ligand>
        <name>ATP</name>
        <dbReference type="ChEBI" id="CHEBI:30616"/>
    </ligand>
</feature>
<keyword evidence="8 12" id="KW-0067">ATP-binding</keyword>
<dbReference type="Proteomes" id="UP000564806">
    <property type="component" value="Unassembled WGS sequence"/>
</dbReference>
<dbReference type="HAMAP" id="MF_01987">
    <property type="entry name" value="Ribokinase"/>
    <property type="match status" value="1"/>
</dbReference>
<reference evidence="14" key="1">
    <citation type="submission" date="2020-06" db="EMBL/GenBank/DDBJ databases">
        <title>Paenibacillus sp. nov., isolated from soil.</title>
        <authorList>
            <person name="Seo Y.L."/>
        </authorList>
    </citation>
    <scope>NUCLEOTIDE SEQUENCE [LARGE SCALE GENOMIC DNA]</scope>
    <source>
        <strain evidence="14">JW14</strain>
    </source>
</reference>
<dbReference type="RefSeq" id="WP_175372285.1">
    <property type="nucleotide sequence ID" value="NZ_JABWCS010000211.1"/>
</dbReference>
<feature type="binding site" evidence="12">
    <location>
        <begin position="39"/>
        <end position="43"/>
    </location>
    <ligand>
        <name>substrate</name>
    </ligand>
</feature>
<comment type="similarity">
    <text evidence="1">Belongs to the carbohydrate kinase pfkB family.</text>
</comment>
<comment type="subunit">
    <text evidence="12">Homodimer.</text>
</comment>
<feature type="binding site" evidence="12">
    <location>
        <position position="280"/>
    </location>
    <ligand>
        <name>K(+)</name>
        <dbReference type="ChEBI" id="CHEBI:29103"/>
    </ligand>
</feature>
<keyword evidence="5 12" id="KW-0479">Metal-binding</keyword>
<evidence type="ECO:0000256" key="2">
    <source>
        <dbReference type="ARBA" id="ARBA00012035"/>
    </source>
</evidence>
<dbReference type="UniPathway" id="UPA00916">
    <property type="reaction ID" value="UER00889"/>
</dbReference>
<dbReference type="GO" id="GO:0019303">
    <property type="term" value="P:D-ribose catabolic process"/>
    <property type="evidence" value="ECO:0007669"/>
    <property type="project" value="UniProtKB-UniRule"/>
</dbReference>
<proteinExistence type="inferred from homology"/>
<dbReference type="PANTHER" id="PTHR10584">
    <property type="entry name" value="SUGAR KINASE"/>
    <property type="match status" value="1"/>
</dbReference>
<keyword evidence="15" id="KW-1185">Reference proteome</keyword>
<dbReference type="AlphaFoldDB" id="A0A850EQG5"/>
<accession>A0A850EQG5</accession>
<dbReference type="GO" id="GO:0005829">
    <property type="term" value="C:cytosol"/>
    <property type="evidence" value="ECO:0007669"/>
    <property type="project" value="TreeGrafter"/>
</dbReference>
<feature type="binding site" evidence="12">
    <location>
        <position position="289"/>
    </location>
    <ligand>
        <name>K(+)</name>
        <dbReference type="ChEBI" id="CHEBI:29103"/>
    </ligand>
</feature>
<dbReference type="GO" id="GO:0004747">
    <property type="term" value="F:ribokinase activity"/>
    <property type="evidence" value="ECO:0007669"/>
    <property type="project" value="UniProtKB-UniRule"/>
</dbReference>
<dbReference type="InterPro" id="IPR011877">
    <property type="entry name" value="Ribokinase"/>
</dbReference>
<evidence type="ECO:0000256" key="5">
    <source>
        <dbReference type="ARBA" id="ARBA00022723"/>
    </source>
</evidence>
<feature type="binding site" evidence="12">
    <location>
        <begin position="11"/>
        <end position="13"/>
    </location>
    <ligand>
        <name>substrate</name>
    </ligand>
</feature>
<dbReference type="CDD" id="cd01174">
    <property type="entry name" value="ribokinase"/>
    <property type="match status" value="1"/>
</dbReference>
<feature type="binding site" evidence="12">
    <location>
        <position position="246"/>
    </location>
    <ligand>
        <name>K(+)</name>
        <dbReference type="ChEBI" id="CHEBI:29103"/>
    </ligand>
</feature>
<protein>
    <recommendedName>
        <fullName evidence="3 12">Ribokinase</fullName>
        <shortName evidence="12">RK</shortName>
        <ecNumber evidence="2 12">2.7.1.15</ecNumber>
    </recommendedName>
</protein>
<evidence type="ECO:0000313" key="14">
    <source>
        <dbReference type="EMBL" id="NUU61777.1"/>
    </source>
</evidence>
<evidence type="ECO:0000256" key="1">
    <source>
        <dbReference type="ARBA" id="ARBA00005380"/>
    </source>
</evidence>
<comment type="subcellular location">
    <subcellularLocation>
        <location evidence="12">Cytoplasm</location>
    </subcellularLocation>
</comment>
<evidence type="ECO:0000256" key="12">
    <source>
        <dbReference type="HAMAP-Rule" id="MF_01987"/>
    </source>
</evidence>
<keyword evidence="12" id="KW-0963">Cytoplasm</keyword>
<evidence type="ECO:0000256" key="11">
    <source>
        <dbReference type="ARBA" id="ARBA00023277"/>
    </source>
</evidence>
<evidence type="ECO:0000256" key="4">
    <source>
        <dbReference type="ARBA" id="ARBA00022679"/>
    </source>
</evidence>
<dbReference type="EMBL" id="JABWCS010000211">
    <property type="protein sequence ID" value="NUU61777.1"/>
    <property type="molecule type" value="Genomic_DNA"/>
</dbReference>
<feature type="binding site" evidence="12">
    <location>
        <position position="244"/>
    </location>
    <ligand>
        <name>K(+)</name>
        <dbReference type="ChEBI" id="CHEBI:29103"/>
    </ligand>
</feature>
<dbReference type="SUPFAM" id="SSF53613">
    <property type="entry name" value="Ribokinase-like"/>
    <property type="match status" value="1"/>
</dbReference>
<evidence type="ECO:0000256" key="10">
    <source>
        <dbReference type="ARBA" id="ARBA00022958"/>
    </source>
</evidence>
<name>A0A850EQG5_9BACL</name>
<evidence type="ECO:0000256" key="3">
    <source>
        <dbReference type="ARBA" id="ARBA00016943"/>
    </source>
</evidence>
<comment type="pathway">
    <text evidence="12">Carbohydrate metabolism; D-ribose degradation; D-ribose 5-phosphate from beta-D-ribopyranose: step 2/2.</text>
</comment>
<dbReference type="GO" id="GO:0005524">
    <property type="term" value="F:ATP binding"/>
    <property type="evidence" value="ECO:0007669"/>
    <property type="project" value="UniProtKB-UniRule"/>
</dbReference>
<comment type="function">
    <text evidence="12">Catalyzes the phosphorylation of ribose at O-5 in a reaction requiring ATP and magnesium. The resulting D-ribose-5-phosphate can then be used either for sythesis of nucleotides, histidine, and tryptophan, or as a component of the pentose phosphate pathway.</text>
</comment>
<evidence type="ECO:0000256" key="8">
    <source>
        <dbReference type="ARBA" id="ARBA00022840"/>
    </source>
</evidence>
<keyword evidence="7 12" id="KW-0418">Kinase</keyword>
<evidence type="ECO:0000256" key="7">
    <source>
        <dbReference type="ARBA" id="ARBA00022777"/>
    </source>
</evidence>
<feature type="domain" description="Carbohydrate kinase PfkB" evidence="13">
    <location>
        <begin position="1"/>
        <end position="292"/>
    </location>
</feature>
<dbReference type="PROSITE" id="PS00584">
    <property type="entry name" value="PFKB_KINASES_2"/>
    <property type="match status" value="1"/>
</dbReference>
<dbReference type="Pfam" id="PF00294">
    <property type="entry name" value="PfkB"/>
    <property type="match status" value="1"/>
</dbReference>
<feature type="active site" description="Proton acceptor" evidence="12">
    <location>
        <position position="250"/>
    </location>
</feature>
<feature type="binding site" evidence="12">
    <location>
        <position position="250"/>
    </location>
    <ligand>
        <name>substrate</name>
    </ligand>
</feature>
<organism evidence="14 15">
    <name type="scientific">Paenibacillus agri</name>
    <dbReference type="NCBI Taxonomy" id="2744309"/>
    <lineage>
        <taxon>Bacteria</taxon>
        <taxon>Bacillati</taxon>
        <taxon>Bacillota</taxon>
        <taxon>Bacilli</taxon>
        <taxon>Bacillales</taxon>
        <taxon>Paenibacillaceae</taxon>
        <taxon>Paenibacillus</taxon>
    </lineage>
</organism>
<dbReference type="GO" id="GO:0046872">
    <property type="term" value="F:metal ion binding"/>
    <property type="evidence" value="ECO:0007669"/>
    <property type="project" value="UniProtKB-KW"/>
</dbReference>
<dbReference type="PRINTS" id="PR00990">
    <property type="entry name" value="RIBOKINASE"/>
</dbReference>
<dbReference type="InterPro" id="IPR011611">
    <property type="entry name" value="PfkB_dom"/>
</dbReference>
<dbReference type="InterPro" id="IPR029056">
    <property type="entry name" value="Ribokinase-like"/>
</dbReference>
<comment type="similarity">
    <text evidence="12">Belongs to the carbohydrate kinase PfkB family. Ribokinase subfamily.</text>
</comment>
<gene>
    <name evidence="12" type="primary">rbsK</name>
    <name evidence="14" type="ORF">HPT30_15640</name>
</gene>
<sequence length="306" mass="32156">MAKVLVVGSMNMDIVTQVQRHPIPGETIQGRETQFFIGGKGANQAVAASRSGATVTMAGGLGDDFFGQDIRRKLSADNIGMEGVLRKPLTTGMAIITVDHLGENSIVLSAGANAAYSERDVQGLELSDYDAVVLQNEIPRETNRAVLKLAKVAGTTVFANPAPVPGFEVADLKFIDFLILNEIEAEALSGVTLDNVAKVDEAGERILKHGVQGVIITLGSKGSFYINSSGLIISTPAYQVEVVDTTAAGDTFIGAFVSKYLTGEGVEYSLNYATAASALTVSAPGALSSIPEEAQVLEFMEKERAG</sequence>
<evidence type="ECO:0000259" key="13">
    <source>
        <dbReference type="Pfam" id="PF00294"/>
    </source>
</evidence>
<evidence type="ECO:0000313" key="15">
    <source>
        <dbReference type="Proteomes" id="UP000564806"/>
    </source>
</evidence>
<feature type="binding site" evidence="12">
    <location>
        <position position="137"/>
    </location>
    <ligand>
        <name>substrate</name>
    </ligand>
</feature>
<dbReference type="PANTHER" id="PTHR10584:SF166">
    <property type="entry name" value="RIBOKINASE"/>
    <property type="match status" value="1"/>
</dbReference>
<keyword evidence="6 12" id="KW-0547">Nucleotide-binding</keyword>
<comment type="caution">
    <text evidence="12">Lacks conserved residue(s) required for the propagation of feature annotation.</text>
</comment>
<feature type="binding site" evidence="12">
    <location>
        <begin position="249"/>
        <end position="250"/>
    </location>
    <ligand>
        <name>ATP</name>
        <dbReference type="ChEBI" id="CHEBI:30616"/>
    </ligand>
</feature>
<comment type="activity regulation">
    <text evidence="12">Activated by a monovalent cation that binds near, but not in, the active site. The most likely occupant of the site in vivo is potassium. Ion binding induces a conformational change that may alter substrate affinity.</text>
</comment>
<dbReference type="Gene3D" id="3.40.1190.20">
    <property type="match status" value="1"/>
</dbReference>
<keyword evidence="4 12" id="KW-0808">Transferase</keyword>
<evidence type="ECO:0000256" key="9">
    <source>
        <dbReference type="ARBA" id="ARBA00022842"/>
    </source>
</evidence>
<comment type="caution">
    <text evidence="14">The sequence shown here is derived from an EMBL/GenBank/DDBJ whole genome shotgun (WGS) entry which is preliminary data.</text>
</comment>
<keyword evidence="10 12" id="KW-0630">Potassium</keyword>
<comment type="cofactor">
    <cofactor evidence="12">
        <name>Mg(2+)</name>
        <dbReference type="ChEBI" id="CHEBI:18420"/>
    </cofactor>
    <text evidence="12">Requires a divalent cation, most likely magnesium in vivo, as an electrophilic catalyst to aid phosphoryl group transfer. It is the chelate of the metal and the nucleotide that is the actual substrate.</text>
</comment>
<dbReference type="InterPro" id="IPR002139">
    <property type="entry name" value="Ribo/fructo_kinase"/>
</dbReference>
<keyword evidence="11 12" id="KW-0119">Carbohydrate metabolism</keyword>
<feature type="binding site" evidence="12">
    <location>
        <position position="181"/>
    </location>
    <ligand>
        <name>ATP</name>
        <dbReference type="ChEBI" id="CHEBI:30616"/>
    </ligand>
</feature>
<keyword evidence="9 12" id="KW-0460">Magnesium</keyword>
<dbReference type="InterPro" id="IPR002173">
    <property type="entry name" value="Carboh/pur_kinase_PfkB_CS"/>
</dbReference>
<comment type="catalytic activity">
    <reaction evidence="12">
        <text>D-ribose + ATP = D-ribose 5-phosphate + ADP + H(+)</text>
        <dbReference type="Rhea" id="RHEA:13697"/>
        <dbReference type="ChEBI" id="CHEBI:15378"/>
        <dbReference type="ChEBI" id="CHEBI:30616"/>
        <dbReference type="ChEBI" id="CHEBI:47013"/>
        <dbReference type="ChEBI" id="CHEBI:78346"/>
        <dbReference type="ChEBI" id="CHEBI:456216"/>
        <dbReference type="EC" id="2.7.1.15"/>
    </reaction>
</comment>
<feature type="binding site" evidence="12">
    <location>
        <position position="283"/>
    </location>
    <ligand>
        <name>K(+)</name>
        <dbReference type="ChEBI" id="CHEBI:29103"/>
    </ligand>
</feature>
<feature type="binding site" evidence="12">
    <location>
        <position position="285"/>
    </location>
    <ligand>
        <name>K(+)</name>
        <dbReference type="ChEBI" id="CHEBI:29103"/>
    </ligand>
</feature>
<evidence type="ECO:0000256" key="6">
    <source>
        <dbReference type="ARBA" id="ARBA00022741"/>
    </source>
</evidence>
<dbReference type="EC" id="2.7.1.15" evidence="2 12"/>